<protein>
    <recommendedName>
        <fullName evidence="4">Porin domain-containing protein</fullName>
    </recommendedName>
</protein>
<gene>
    <name evidence="2" type="ORF">BOA8489_01552</name>
</gene>
<name>A0A238IZX5_9RHOB</name>
<evidence type="ECO:0008006" key="4">
    <source>
        <dbReference type="Google" id="ProtNLM"/>
    </source>
</evidence>
<dbReference type="Proteomes" id="UP000201838">
    <property type="component" value="Unassembled WGS sequence"/>
</dbReference>
<reference evidence="2 3" key="1">
    <citation type="submission" date="2017-05" db="EMBL/GenBank/DDBJ databases">
        <authorList>
            <person name="Song R."/>
            <person name="Chenine A.L."/>
            <person name="Ruprecht R.M."/>
        </authorList>
    </citation>
    <scope>NUCLEOTIDE SEQUENCE [LARGE SCALE GENOMIC DNA]</scope>
    <source>
        <strain evidence="2 3">CECT 8489</strain>
    </source>
</reference>
<dbReference type="OrthoDB" id="7756354at2"/>
<proteinExistence type="predicted"/>
<accession>A0A238IZX5</accession>
<sequence length="460" mass="48504">MKKTRPGQLKTAALALAAMIASPVLAQDGTGIRGNLSFSTGLEVSDNPDLVTVPDGTTLTSVTNLGFSVTSETRVDRFRFSLGAGIEGDDGGASTEADALDIRRSNIALSYARDGANSRLSLSARYDEADLDDDVFGFFVDGVFDPDALIVEGGTRQLTRLSADFSTGIDAPFGVDLSFGLTSNSYVDASDPDLKDSDSRRISATARFSINPATTARLTTNYVKTEIDDLVDTSRTSQSIGTGVTTQTRTGLELSADISIDSAETLNGSTVTNESDGLGLSFGVLQPRPDGTLAASLSSRIDNSGRRTSASVTRSFDLPTGGLTLSLGVVDQEDEDLEFTTQLGYTREAAGGTLTANLVQSPSTSDGDAFLNTSAGLGFEAPINSISSWSADFSYGSAAQFGEEDGDERTAAGIRYTRDLNEDWALNAGLRHVRITEDGADKRTSNTLFLNVGRDFSFGF</sequence>
<feature type="chain" id="PRO_5012172689" description="Porin domain-containing protein" evidence="1">
    <location>
        <begin position="27"/>
        <end position="460"/>
    </location>
</feature>
<keyword evidence="1" id="KW-0732">Signal</keyword>
<evidence type="ECO:0000313" key="2">
    <source>
        <dbReference type="EMBL" id="SMX23445.1"/>
    </source>
</evidence>
<evidence type="ECO:0000256" key="1">
    <source>
        <dbReference type="SAM" id="SignalP"/>
    </source>
</evidence>
<dbReference type="RefSeq" id="WP_093973427.1">
    <property type="nucleotide sequence ID" value="NZ_FXXQ01000004.1"/>
</dbReference>
<dbReference type="AlphaFoldDB" id="A0A238IZX5"/>
<keyword evidence="3" id="KW-1185">Reference proteome</keyword>
<evidence type="ECO:0000313" key="3">
    <source>
        <dbReference type="Proteomes" id="UP000201838"/>
    </source>
</evidence>
<organism evidence="2 3">
    <name type="scientific">Boseongicola aestuarii</name>
    <dbReference type="NCBI Taxonomy" id="1470561"/>
    <lineage>
        <taxon>Bacteria</taxon>
        <taxon>Pseudomonadati</taxon>
        <taxon>Pseudomonadota</taxon>
        <taxon>Alphaproteobacteria</taxon>
        <taxon>Rhodobacterales</taxon>
        <taxon>Paracoccaceae</taxon>
        <taxon>Boseongicola</taxon>
    </lineage>
</organism>
<dbReference type="SUPFAM" id="SSF56935">
    <property type="entry name" value="Porins"/>
    <property type="match status" value="1"/>
</dbReference>
<feature type="signal peptide" evidence="1">
    <location>
        <begin position="1"/>
        <end position="26"/>
    </location>
</feature>
<dbReference type="EMBL" id="FXXQ01000004">
    <property type="protein sequence ID" value="SMX23445.1"/>
    <property type="molecule type" value="Genomic_DNA"/>
</dbReference>